<dbReference type="PROSITE" id="PS51257">
    <property type="entry name" value="PROKAR_LIPOPROTEIN"/>
    <property type="match status" value="1"/>
</dbReference>
<evidence type="ECO:0000313" key="2">
    <source>
        <dbReference type="EMBL" id="SFU05337.1"/>
    </source>
</evidence>
<evidence type="ECO:0008006" key="4">
    <source>
        <dbReference type="Google" id="ProtNLM"/>
    </source>
</evidence>
<name>A0A1I7D0V6_9HYPH</name>
<keyword evidence="1" id="KW-0732">Signal</keyword>
<gene>
    <name evidence="2" type="ORF">SAMN05444141_107121</name>
</gene>
<dbReference type="Proteomes" id="UP000183371">
    <property type="component" value="Unassembled WGS sequence"/>
</dbReference>
<evidence type="ECO:0000313" key="3">
    <source>
        <dbReference type="Proteomes" id="UP000183371"/>
    </source>
</evidence>
<feature type="chain" id="PRO_5012836880" description="DUF4410 domain-containing protein" evidence="1">
    <location>
        <begin position="16"/>
        <end position="206"/>
    </location>
</feature>
<sequence length="206" mass="22819">MARFLIILASFLLLAGCVTTKTPEERGAYRINKVKVIVPNGEHSALVAKQLKRKFNQVARESAKWVPAGTPAQNMTIVLTKVRYSTVFGFKGSARGRIKGYVFLGQKAQGIVYRFEVSGDPGKGTMESLSIGFNKYYSPEWVFNRLIERLAYTYKKNVYLVNDSSYFDKIADAPTPVRRSPSAGVPSRTKSHKQGITPPPLVLIGG</sequence>
<feature type="signal peptide" evidence="1">
    <location>
        <begin position="1"/>
        <end position="15"/>
    </location>
</feature>
<protein>
    <recommendedName>
        <fullName evidence="4">DUF4410 domain-containing protein</fullName>
    </recommendedName>
</protein>
<accession>A0A1I7D0V6</accession>
<organism evidence="2 3">
    <name type="scientific">Pseudovibrio denitrificans</name>
    <dbReference type="NCBI Taxonomy" id="258256"/>
    <lineage>
        <taxon>Bacteria</taxon>
        <taxon>Pseudomonadati</taxon>
        <taxon>Pseudomonadota</taxon>
        <taxon>Alphaproteobacteria</taxon>
        <taxon>Hyphomicrobiales</taxon>
        <taxon>Stappiaceae</taxon>
        <taxon>Pseudovibrio</taxon>
    </lineage>
</organism>
<dbReference type="AlphaFoldDB" id="A0A1I7D0V6"/>
<keyword evidence="3" id="KW-1185">Reference proteome</keyword>
<dbReference type="EMBL" id="FPBD01000007">
    <property type="protein sequence ID" value="SFU05337.1"/>
    <property type="molecule type" value="Genomic_DNA"/>
</dbReference>
<evidence type="ECO:0000256" key="1">
    <source>
        <dbReference type="SAM" id="SignalP"/>
    </source>
</evidence>
<proteinExistence type="predicted"/>
<reference evidence="3" key="1">
    <citation type="submission" date="2016-10" db="EMBL/GenBank/DDBJ databases">
        <authorList>
            <person name="Varghese N."/>
            <person name="Submissions S."/>
        </authorList>
    </citation>
    <scope>NUCLEOTIDE SEQUENCE [LARGE SCALE GENOMIC DNA]</scope>
    <source>
        <strain evidence="3">DSM 17465</strain>
    </source>
</reference>